<keyword evidence="3" id="KW-1185">Reference proteome</keyword>
<dbReference type="Gene3D" id="1.10.101.10">
    <property type="entry name" value="PGBD-like superfamily/PGBD"/>
    <property type="match status" value="1"/>
</dbReference>
<proteinExistence type="predicted"/>
<feature type="domain" description="Peptidoglycan binding-like" evidence="1">
    <location>
        <begin position="17"/>
        <end position="62"/>
    </location>
</feature>
<dbReference type="EMBL" id="JAHQCX010000008">
    <property type="protein sequence ID" value="MBU9727035.1"/>
    <property type="molecule type" value="Genomic_DNA"/>
</dbReference>
<sequence>MNKIYLKPGTKGVTADWVQKGLNEKMDTALLEDGKYGTITACAVEKYQTRYGITPDKICGPLAIRSLLK</sequence>
<dbReference type="Proteomes" id="UP001314681">
    <property type="component" value="Unassembled WGS sequence"/>
</dbReference>
<dbReference type="InterPro" id="IPR036365">
    <property type="entry name" value="PGBD-like_sf"/>
</dbReference>
<dbReference type="InterPro" id="IPR002477">
    <property type="entry name" value="Peptidoglycan-bd-like"/>
</dbReference>
<evidence type="ECO:0000259" key="1">
    <source>
        <dbReference type="Pfam" id="PF01471"/>
    </source>
</evidence>
<dbReference type="Pfam" id="PF01471">
    <property type="entry name" value="PG_binding_1"/>
    <property type="match status" value="1"/>
</dbReference>
<reference evidence="2 3" key="1">
    <citation type="submission" date="2021-06" db="EMBL/GenBank/DDBJ databases">
        <title>Description of novel taxa of the family Lachnospiraceae.</title>
        <authorList>
            <person name="Chaplin A.V."/>
            <person name="Sokolova S.R."/>
            <person name="Pikina A.P."/>
            <person name="Korzhanova M."/>
            <person name="Belova V."/>
            <person name="Korostin D."/>
            <person name="Efimov B.A."/>
        </authorList>
    </citation>
    <scope>NUCLEOTIDE SEQUENCE [LARGE SCALE GENOMIC DNA]</scope>
    <source>
        <strain evidence="2 3">ASD4241</strain>
    </source>
</reference>
<dbReference type="SUPFAM" id="SSF47090">
    <property type="entry name" value="PGBD-like"/>
    <property type="match status" value="1"/>
</dbReference>
<accession>A0ABS6K950</accession>
<comment type="caution">
    <text evidence="2">The sequence shown here is derived from an EMBL/GenBank/DDBJ whole genome shotgun (WGS) entry which is preliminary data.</text>
</comment>
<evidence type="ECO:0000313" key="2">
    <source>
        <dbReference type="EMBL" id="MBU9727035.1"/>
    </source>
</evidence>
<dbReference type="RefSeq" id="WP_158355109.1">
    <property type="nucleotide sequence ID" value="NZ_JAHQCX010000008.1"/>
</dbReference>
<dbReference type="InterPro" id="IPR036366">
    <property type="entry name" value="PGBDSf"/>
</dbReference>
<name>A0ABS6K950_9FIRM</name>
<evidence type="ECO:0000313" key="3">
    <source>
        <dbReference type="Proteomes" id="UP001314681"/>
    </source>
</evidence>
<protein>
    <submittedName>
        <fullName evidence="2">Peptidoglycan-binding protein</fullName>
    </submittedName>
</protein>
<gene>
    <name evidence="2" type="ORF">KTH90_13515</name>
</gene>
<organism evidence="2 3">
    <name type="scientific">Diplocloster modestus</name>
    <dbReference type="NCBI Taxonomy" id="2850322"/>
    <lineage>
        <taxon>Bacteria</taxon>
        <taxon>Bacillati</taxon>
        <taxon>Bacillota</taxon>
        <taxon>Clostridia</taxon>
        <taxon>Lachnospirales</taxon>
        <taxon>Lachnospiraceae</taxon>
        <taxon>Diplocloster</taxon>
    </lineage>
</organism>